<dbReference type="SUPFAM" id="SSF52540">
    <property type="entry name" value="P-loop containing nucleoside triphosphate hydrolases"/>
    <property type="match status" value="1"/>
</dbReference>
<name>A0ABV6YHY8_UNCEI</name>
<accession>A0ABV6YHY8</accession>
<evidence type="ECO:0000256" key="3">
    <source>
        <dbReference type="ARBA" id="ARBA00022741"/>
    </source>
</evidence>
<dbReference type="Proteomes" id="UP001593833">
    <property type="component" value="Unassembled WGS sequence"/>
</dbReference>
<evidence type="ECO:0000256" key="4">
    <source>
        <dbReference type="ARBA" id="ARBA00022840"/>
    </source>
</evidence>
<dbReference type="EMBL" id="JBHPKH010000001">
    <property type="protein sequence ID" value="MFC1571962.1"/>
    <property type="molecule type" value="Genomic_DNA"/>
</dbReference>
<evidence type="ECO:0000256" key="2">
    <source>
        <dbReference type="ARBA" id="ARBA00022448"/>
    </source>
</evidence>
<protein>
    <submittedName>
        <fullName evidence="6">ABC transporter ATP-binding protein</fullName>
    </submittedName>
</protein>
<organism evidence="6 7">
    <name type="scientific">Eiseniibacteriota bacterium</name>
    <dbReference type="NCBI Taxonomy" id="2212470"/>
    <lineage>
        <taxon>Bacteria</taxon>
        <taxon>Candidatus Eiseniibacteriota</taxon>
    </lineage>
</organism>
<dbReference type="InterPro" id="IPR050763">
    <property type="entry name" value="ABC_transporter_ATP-binding"/>
</dbReference>
<reference evidence="6 7" key="1">
    <citation type="submission" date="2024-09" db="EMBL/GenBank/DDBJ databases">
        <authorList>
            <person name="D'Angelo T."/>
        </authorList>
    </citation>
    <scope>NUCLEOTIDE SEQUENCE [LARGE SCALE GENOMIC DNA]</scope>
    <source>
        <strain evidence="6">SAG AM-320-E07</strain>
    </source>
</reference>
<evidence type="ECO:0000313" key="6">
    <source>
        <dbReference type="EMBL" id="MFC1571962.1"/>
    </source>
</evidence>
<dbReference type="PROSITE" id="PS50893">
    <property type="entry name" value="ABC_TRANSPORTER_2"/>
    <property type="match status" value="1"/>
</dbReference>
<keyword evidence="4 6" id="KW-0067">ATP-binding</keyword>
<dbReference type="InterPro" id="IPR027417">
    <property type="entry name" value="P-loop_NTPase"/>
</dbReference>
<proteinExistence type="inferred from homology"/>
<comment type="caution">
    <text evidence="6">The sequence shown here is derived from an EMBL/GenBank/DDBJ whole genome shotgun (WGS) entry which is preliminary data.</text>
</comment>
<evidence type="ECO:0000259" key="5">
    <source>
        <dbReference type="PROSITE" id="PS50893"/>
    </source>
</evidence>
<dbReference type="InterPro" id="IPR003593">
    <property type="entry name" value="AAA+_ATPase"/>
</dbReference>
<keyword evidence="3" id="KW-0547">Nucleotide-binding</keyword>
<comment type="similarity">
    <text evidence="1">Belongs to the ABC transporter superfamily.</text>
</comment>
<dbReference type="SMART" id="SM00382">
    <property type="entry name" value="AAA"/>
    <property type="match status" value="1"/>
</dbReference>
<dbReference type="Pfam" id="PF00005">
    <property type="entry name" value="ABC_tran"/>
    <property type="match status" value="1"/>
</dbReference>
<dbReference type="PANTHER" id="PTHR42711">
    <property type="entry name" value="ABC TRANSPORTER ATP-BINDING PROTEIN"/>
    <property type="match status" value="1"/>
</dbReference>
<keyword evidence="7" id="KW-1185">Reference proteome</keyword>
<evidence type="ECO:0000256" key="1">
    <source>
        <dbReference type="ARBA" id="ARBA00005417"/>
    </source>
</evidence>
<dbReference type="Gene3D" id="3.40.50.300">
    <property type="entry name" value="P-loop containing nucleotide triphosphate hydrolases"/>
    <property type="match status" value="1"/>
</dbReference>
<dbReference type="GO" id="GO:0005524">
    <property type="term" value="F:ATP binding"/>
    <property type="evidence" value="ECO:0007669"/>
    <property type="project" value="UniProtKB-KW"/>
</dbReference>
<evidence type="ECO:0000313" key="7">
    <source>
        <dbReference type="Proteomes" id="UP001593833"/>
    </source>
</evidence>
<dbReference type="InterPro" id="IPR003439">
    <property type="entry name" value="ABC_transporter-like_ATP-bd"/>
</dbReference>
<sequence length="251" mass="27501">MSNVLIETRDLVKVYPDHNRGGEIRAVDGVNFQCTTGEIFGLLGLNGAGKTTTLRMLSTALTPTSGTAVVNGFDVRNRAQDVRASIGFLSGTTGLYHRLKAREMISYFGQLHGLEGTALRARVDQILQAFGVDKFADTRCEKLSTGMKQKVNIARTVVHDPPVLILDEPTSGLDVLAATTTQDFVRSSRDQGKCVLFSTHIMSEAERLCDRIAIIHEGIIRTIGTLDELRRSSGLHYLEDIFRQIVKGVPA</sequence>
<dbReference type="PANTHER" id="PTHR42711:SF5">
    <property type="entry name" value="ABC TRANSPORTER ATP-BINDING PROTEIN NATA"/>
    <property type="match status" value="1"/>
</dbReference>
<keyword evidence="2" id="KW-0813">Transport</keyword>
<gene>
    <name evidence="6" type="ORF">ACFL6M_00025</name>
</gene>
<feature type="domain" description="ABC transporter" evidence="5">
    <location>
        <begin position="6"/>
        <end position="242"/>
    </location>
</feature>